<comment type="caution">
    <text evidence="7">The sequence shown here is derived from an EMBL/GenBank/DDBJ whole genome shotgun (WGS) entry which is preliminary data.</text>
</comment>
<comment type="cofactor">
    <cofactor evidence="3">
        <name>FMN</name>
        <dbReference type="ChEBI" id="CHEBI:58210"/>
    </cofactor>
    <text evidence="3">Binds 1 FMN per subunit.</text>
</comment>
<dbReference type="EMBL" id="DRWR01000061">
    <property type="protein sequence ID" value="HHQ15877.1"/>
    <property type="molecule type" value="Genomic_DNA"/>
</dbReference>
<dbReference type="InterPro" id="IPR035929">
    <property type="entry name" value="CoaB-like_sf"/>
</dbReference>
<dbReference type="GO" id="GO:0046872">
    <property type="term" value="F:metal ion binding"/>
    <property type="evidence" value="ECO:0007669"/>
    <property type="project" value="UniProtKB-KW"/>
</dbReference>
<keyword evidence="3" id="KW-0511">Multifunctional enzyme</keyword>
<dbReference type="GO" id="GO:0004632">
    <property type="term" value="F:phosphopantothenate--cysteine ligase activity"/>
    <property type="evidence" value="ECO:0007669"/>
    <property type="project" value="UniProtKB-UniRule"/>
</dbReference>
<dbReference type="Pfam" id="PF04127">
    <property type="entry name" value="DFP"/>
    <property type="match status" value="1"/>
</dbReference>
<dbReference type="EC" id="4.1.1.36" evidence="3"/>
<feature type="binding site" evidence="3">
    <location>
        <position position="292"/>
    </location>
    <ligand>
        <name>CTP</name>
        <dbReference type="ChEBI" id="CHEBI:37563"/>
    </ligand>
</feature>
<dbReference type="InterPro" id="IPR005252">
    <property type="entry name" value="CoaBC"/>
</dbReference>
<sequence>MCFTSTFKNKNILIGVCGGIAIYKVCDLIRNLKKEEADVKVVLTTGAEKFINPLLFSSLSENKTYTNEDFFKAEGSILHIELGKYPDLILIVPATASFISKLATGSASELLLAILLSTKAPVYVFPSMNASMWEHPATKENVEKLRKYGYFIYEPAEGLLACKEFGKGRLPEVEEILEVIKAHFTEKTLLGKRVLITGGPTREYIDEVRFITNASSGKTAFFLAKEAYYRGAEVHLIWGLDAFPYVLPKLNYFSDIPFPNIYFVKTTREMFEIAKSLFPQCEISIFAGAPCDFRPKMPFKGKLKKEESLTIELELTEDIAKTLNSYKSERQITIGFALEEKERILNYGKEKKKEKSFDILIANPLSTAGKDQSDYIIFTPKEELKFENLPKTQLAKVLFDLIGSKRQRGSSSKKSPVAS</sequence>
<name>A0A7V5XG87_9BACT</name>
<dbReference type="GO" id="GO:0015941">
    <property type="term" value="P:pantothenate catabolic process"/>
    <property type="evidence" value="ECO:0007669"/>
    <property type="project" value="InterPro"/>
</dbReference>
<keyword evidence="3" id="KW-0460">Magnesium</keyword>
<comment type="similarity">
    <text evidence="3 4">In the N-terminal section; belongs to the HFCD (homo-oligomeric flavin containing Cys decarboxylase) superfamily.</text>
</comment>
<feature type="binding site" evidence="3">
    <location>
        <position position="355"/>
    </location>
    <ligand>
        <name>CTP</name>
        <dbReference type="ChEBI" id="CHEBI:37563"/>
    </ligand>
</feature>
<feature type="region of interest" description="Phosphopantothenoylcysteine decarboxylase" evidence="3">
    <location>
        <begin position="1"/>
        <end position="193"/>
    </location>
</feature>
<keyword evidence="3 4" id="KW-0436">Ligase</keyword>
<feature type="binding site" evidence="3">
    <location>
        <position position="351"/>
    </location>
    <ligand>
        <name>CTP</name>
        <dbReference type="ChEBI" id="CHEBI:37563"/>
    </ligand>
</feature>
<feature type="domain" description="Flavoprotein" evidence="5">
    <location>
        <begin position="10"/>
        <end position="182"/>
    </location>
</feature>
<gene>
    <name evidence="3 7" type="primary">coaBC</name>
    <name evidence="7" type="ORF">ENM15_03555</name>
</gene>
<evidence type="ECO:0000256" key="3">
    <source>
        <dbReference type="HAMAP-Rule" id="MF_02225"/>
    </source>
</evidence>
<feature type="domain" description="DNA/pantothenate metabolism flavoprotein C-terminal" evidence="6">
    <location>
        <begin position="190"/>
        <end position="402"/>
    </location>
</feature>
<keyword evidence="2 3" id="KW-0456">Lyase</keyword>
<proteinExistence type="inferred from homology"/>
<dbReference type="Gene3D" id="3.40.50.10300">
    <property type="entry name" value="CoaB-like"/>
    <property type="match status" value="1"/>
</dbReference>
<evidence type="ECO:0000256" key="2">
    <source>
        <dbReference type="ARBA" id="ARBA00023239"/>
    </source>
</evidence>
<dbReference type="NCBIfam" id="TIGR00521">
    <property type="entry name" value="coaBC_dfp"/>
    <property type="match status" value="1"/>
</dbReference>
<evidence type="ECO:0000256" key="1">
    <source>
        <dbReference type="ARBA" id="ARBA00022793"/>
    </source>
</evidence>
<keyword evidence="1 3" id="KW-0210">Decarboxylase</keyword>
<comment type="catalytic activity">
    <reaction evidence="3 4">
        <text>N-[(R)-4-phosphopantothenoyl]-L-cysteine + H(+) = (R)-4'-phosphopantetheine + CO2</text>
        <dbReference type="Rhea" id="RHEA:16793"/>
        <dbReference type="ChEBI" id="CHEBI:15378"/>
        <dbReference type="ChEBI" id="CHEBI:16526"/>
        <dbReference type="ChEBI" id="CHEBI:59458"/>
        <dbReference type="ChEBI" id="CHEBI:61723"/>
        <dbReference type="EC" id="4.1.1.36"/>
    </reaction>
</comment>
<accession>A0A7V5XG87</accession>
<comment type="function">
    <text evidence="4">Catalyzes two steps in the biosynthesis of coenzyme A. In the first step cysteine is conjugated to 4'-phosphopantothenate to form 4-phosphopantothenoylcysteine, in the latter compound is decarboxylated to form 4'-phosphopantotheine.</text>
</comment>
<keyword evidence="3 4" id="KW-0288">FMN</keyword>
<dbReference type="GO" id="GO:0004633">
    <property type="term" value="F:phosphopantothenoylcysteine decarboxylase activity"/>
    <property type="evidence" value="ECO:0007669"/>
    <property type="project" value="UniProtKB-UniRule"/>
</dbReference>
<dbReference type="SUPFAM" id="SSF52507">
    <property type="entry name" value="Homo-oligomeric flavin-containing Cys decarboxylases, HFCD"/>
    <property type="match status" value="1"/>
</dbReference>
<reference evidence="7" key="1">
    <citation type="journal article" date="2020" name="mSystems">
        <title>Genome- and Community-Level Interaction Insights into Carbon Utilization and Element Cycling Functions of Hydrothermarchaeota in Hydrothermal Sediment.</title>
        <authorList>
            <person name="Zhou Z."/>
            <person name="Liu Y."/>
            <person name="Xu W."/>
            <person name="Pan J."/>
            <person name="Luo Z.H."/>
            <person name="Li M."/>
        </authorList>
    </citation>
    <scope>NUCLEOTIDE SEQUENCE [LARGE SCALE GENOMIC DNA]</scope>
    <source>
        <strain evidence="7">SpSt-106</strain>
    </source>
</reference>
<feature type="binding site" evidence="3">
    <location>
        <position position="336"/>
    </location>
    <ligand>
        <name>CTP</name>
        <dbReference type="ChEBI" id="CHEBI:37563"/>
    </ligand>
</feature>
<protein>
    <recommendedName>
        <fullName evidence="3">Coenzyme A biosynthesis bifunctional protein CoaBC</fullName>
    </recommendedName>
    <alternativeName>
        <fullName evidence="3">DNA/pantothenate metabolism flavoprotein</fullName>
    </alternativeName>
    <alternativeName>
        <fullName evidence="3">Phosphopantothenoylcysteine synthetase/decarboxylase</fullName>
        <shortName evidence="3">PPCS-PPCDC</shortName>
    </alternativeName>
    <domain>
        <recommendedName>
            <fullName evidence="3">Phosphopantothenoylcysteine decarboxylase</fullName>
            <shortName evidence="3">PPC decarboxylase</shortName>
            <shortName evidence="3">PPC-DC</shortName>
            <ecNumber evidence="3">4.1.1.36</ecNumber>
        </recommendedName>
        <alternativeName>
            <fullName evidence="3">CoaC</fullName>
        </alternativeName>
    </domain>
    <domain>
        <recommendedName>
            <fullName evidence="3">Phosphopantothenate--cysteine ligase</fullName>
            <ecNumber evidence="3">6.3.2.5</ecNumber>
        </recommendedName>
        <alternativeName>
            <fullName evidence="3">CoaB</fullName>
        </alternativeName>
        <alternativeName>
            <fullName evidence="3">Phosphopantothenoylcysteine synthetase</fullName>
            <shortName evidence="3">PPC synthetase</shortName>
            <shortName evidence="3">PPC-S</shortName>
        </alternativeName>
    </domain>
</protein>
<keyword evidence="3" id="KW-0479">Metal-binding</keyword>
<dbReference type="UniPathway" id="UPA00241">
    <property type="reaction ID" value="UER00353"/>
</dbReference>
<comment type="pathway">
    <text evidence="3 4">Cofactor biosynthesis; coenzyme A biosynthesis; CoA from (R)-pantothenate: step 2/5.</text>
</comment>
<keyword evidence="3 4" id="KW-0285">Flavoprotein</keyword>
<dbReference type="InterPro" id="IPR003382">
    <property type="entry name" value="Flavoprotein"/>
</dbReference>
<dbReference type="PANTHER" id="PTHR14359">
    <property type="entry name" value="HOMO-OLIGOMERIC FLAVIN CONTAINING CYS DECARBOXYLASE FAMILY"/>
    <property type="match status" value="1"/>
</dbReference>
<evidence type="ECO:0000256" key="4">
    <source>
        <dbReference type="RuleBase" id="RU364078"/>
    </source>
</evidence>
<evidence type="ECO:0000313" key="7">
    <source>
        <dbReference type="EMBL" id="HHQ15877.1"/>
    </source>
</evidence>
<dbReference type="EC" id="6.3.2.5" evidence="3"/>
<dbReference type="Pfam" id="PF02441">
    <property type="entry name" value="Flavoprotein"/>
    <property type="match status" value="1"/>
</dbReference>
<dbReference type="GO" id="GO:0010181">
    <property type="term" value="F:FMN binding"/>
    <property type="evidence" value="ECO:0007669"/>
    <property type="project" value="UniProtKB-UniRule"/>
</dbReference>
<dbReference type="AlphaFoldDB" id="A0A7V5XG87"/>
<comment type="pathway">
    <text evidence="3 4">Cofactor biosynthesis; coenzyme A biosynthesis; CoA from (R)-pantothenate: step 3/5.</text>
</comment>
<feature type="active site" description="Proton donor" evidence="3">
    <location>
        <position position="162"/>
    </location>
</feature>
<comment type="caution">
    <text evidence="3">Lacks conserved residue(s) required for the propagation of feature annotation.</text>
</comment>
<dbReference type="InterPro" id="IPR007085">
    <property type="entry name" value="DNA/pantothenate-metab_flavo_C"/>
</dbReference>
<organism evidence="7">
    <name type="scientific">Thermodesulfobacterium geofontis</name>
    <dbReference type="NCBI Taxonomy" id="1295609"/>
    <lineage>
        <taxon>Bacteria</taxon>
        <taxon>Pseudomonadati</taxon>
        <taxon>Thermodesulfobacteriota</taxon>
        <taxon>Thermodesulfobacteria</taxon>
        <taxon>Thermodesulfobacteriales</taxon>
        <taxon>Thermodesulfobacteriaceae</taxon>
        <taxon>Thermodesulfobacterium</taxon>
    </lineage>
</organism>
<dbReference type="GO" id="GO:0015937">
    <property type="term" value="P:coenzyme A biosynthetic process"/>
    <property type="evidence" value="ECO:0007669"/>
    <property type="project" value="UniProtKB-UniRule"/>
</dbReference>
<evidence type="ECO:0000259" key="5">
    <source>
        <dbReference type="Pfam" id="PF02441"/>
    </source>
</evidence>
<comment type="cofactor">
    <cofactor evidence="3">
        <name>Mg(2+)</name>
        <dbReference type="ChEBI" id="CHEBI:18420"/>
    </cofactor>
</comment>
<dbReference type="PANTHER" id="PTHR14359:SF6">
    <property type="entry name" value="PHOSPHOPANTOTHENOYLCYSTEINE DECARBOXYLASE"/>
    <property type="match status" value="1"/>
</dbReference>
<evidence type="ECO:0000259" key="6">
    <source>
        <dbReference type="Pfam" id="PF04127"/>
    </source>
</evidence>
<comment type="catalytic activity">
    <reaction evidence="3 4">
        <text>(R)-4'-phosphopantothenate + L-cysteine + CTP = N-[(R)-4-phosphopantothenoyl]-L-cysteine + CMP + diphosphate + H(+)</text>
        <dbReference type="Rhea" id="RHEA:19397"/>
        <dbReference type="ChEBI" id="CHEBI:10986"/>
        <dbReference type="ChEBI" id="CHEBI:15378"/>
        <dbReference type="ChEBI" id="CHEBI:33019"/>
        <dbReference type="ChEBI" id="CHEBI:35235"/>
        <dbReference type="ChEBI" id="CHEBI:37563"/>
        <dbReference type="ChEBI" id="CHEBI:59458"/>
        <dbReference type="ChEBI" id="CHEBI:60377"/>
        <dbReference type="EC" id="6.3.2.5"/>
    </reaction>
</comment>
<feature type="binding site" evidence="3">
    <location>
        <position position="302"/>
    </location>
    <ligand>
        <name>CTP</name>
        <dbReference type="ChEBI" id="CHEBI:37563"/>
    </ligand>
</feature>
<dbReference type="GO" id="GO:0071513">
    <property type="term" value="C:phosphopantothenoylcysteine decarboxylase complex"/>
    <property type="evidence" value="ECO:0007669"/>
    <property type="project" value="TreeGrafter"/>
</dbReference>
<dbReference type="InterPro" id="IPR036551">
    <property type="entry name" value="Flavin_trans-like"/>
</dbReference>
<dbReference type="HAMAP" id="MF_02225">
    <property type="entry name" value="CoaBC"/>
    <property type="match status" value="1"/>
</dbReference>
<comment type="function">
    <text evidence="3">Catalyzes two sequential steps in the biosynthesis of coenzyme A. In the first step cysteine is conjugated to 4'-phosphopantothenate to form 4-phosphopantothenoylcysteine. In the second step the latter compound is decarboxylated to form 4'-phosphopantotheine.</text>
</comment>
<comment type="similarity">
    <text evidence="3 4">In the C-terminal section; belongs to the PPC synthetase family.</text>
</comment>
<dbReference type="Gene3D" id="3.40.50.1950">
    <property type="entry name" value="Flavin prenyltransferase-like"/>
    <property type="match status" value="1"/>
</dbReference>
<dbReference type="SUPFAM" id="SSF102645">
    <property type="entry name" value="CoaB-like"/>
    <property type="match status" value="1"/>
</dbReference>
<feature type="region of interest" description="Phosphopantothenate--cysteine ligase" evidence="3">
    <location>
        <begin position="194"/>
        <end position="419"/>
    </location>
</feature>